<dbReference type="CDD" id="cd02576">
    <property type="entry name" value="PseudoU_synth_ScPUS7"/>
    <property type="match status" value="1"/>
</dbReference>
<dbReference type="SUPFAM" id="SSF55120">
    <property type="entry name" value="Pseudouridine synthase"/>
    <property type="match status" value="1"/>
</dbReference>
<dbReference type="Gene3D" id="3.30.2350.20">
    <property type="entry name" value="TruD, catalytic domain"/>
    <property type="match status" value="2"/>
</dbReference>
<comment type="caution">
    <text evidence="4">The sequence shown here is derived from an EMBL/GenBank/DDBJ whole genome shotgun (WGS) entry which is preliminary data.</text>
</comment>
<dbReference type="Proteomes" id="UP001160483">
    <property type="component" value="Unassembled WGS sequence"/>
</dbReference>
<protein>
    <recommendedName>
        <fullName evidence="3">TRUD domain-containing protein</fullName>
    </recommendedName>
</protein>
<evidence type="ECO:0000313" key="4">
    <source>
        <dbReference type="EMBL" id="CAH0475838.1"/>
    </source>
</evidence>
<dbReference type="GO" id="GO:0003723">
    <property type="term" value="F:RNA binding"/>
    <property type="evidence" value="ECO:0007669"/>
    <property type="project" value="InterPro"/>
</dbReference>
<dbReference type="Pfam" id="PF01142">
    <property type="entry name" value="TruD"/>
    <property type="match status" value="1"/>
</dbReference>
<dbReference type="InterPro" id="IPR011760">
    <property type="entry name" value="PsdUridine_synth_TruD_insert"/>
</dbReference>
<dbReference type="GO" id="GO:0009982">
    <property type="term" value="F:pseudouridine synthase activity"/>
    <property type="evidence" value="ECO:0007669"/>
    <property type="project" value="InterPro"/>
</dbReference>
<feature type="domain" description="TRUD" evidence="3">
    <location>
        <begin position="228"/>
        <end position="424"/>
    </location>
</feature>
<dbReference type="InterPro" id="IPR042214">
    <property type="entry name" value="TruD_catalytic"/>
</dbReference>
<dbReference type="AlphaFoldDB" id="A0AAU9KRB3"/>
<evidence type="ECO:0000313" key="5">
    <source>
        <dbReference type="Proteomes" id="UP001160483"/>
    </source>
</evidence>
<dbReference type="PANTHER" id="PTHR13326">
    <property type="entry name" value="TRNA PSEUDOURIDINE SYNTHASE D"/>
    <property type="match status" value="1"/>
</dbReference>
<reference evidence="4" key="1">
    <citation type="submission" date="2021-11" db="EMBL/GenBank/DDBJ databases">
        <authorList>
            <person name="Islam A."/>
            <person name="Islam S."/>
            <person name="Flora M.S."/>
            <person name="Rahman M."/>
            <person name="Ziaur R.M."/>
            <person name="Epstein J.H."/>
            <person name="Hassan M."/>
            <person name="Klassen M."/>
            <person name="Woodard K."/>
            <person name="Webb A."/>
            <person name="Webby R.J."/>
            <person name="El Zowalaty M.E."/>
        </authorList>
    </citation>
    <scope>NUCLEOTIDE SEQUENCE</scope>
    <source>
        <strain evidence="4">Pbs3</strain>
    </source>
</reference>
<dbReference type="EMBL" id="CAKKTJ010000131">
    <property type="protein sequence ID" value="CAH0475838.1"/>
    <property type="molecule type" value="Genomic_DNA"/>
</dbReference>
<dbReference type="InterPro" id="IPR020103">
    <property type="entry name" value="PsdUridine_synth_cat_dom_sf"/>
</dbReference>
<dbReference type="InterPro" id="IPR001656">
    <property type="entry name" value="PsdUridine_synth_TruD"/>
</dbReference>
<name>A0AAU9KRB3_9STRA</name>
<organism evidence="4 5">
    <name type="scientific">Peronospora belbahrii</name>
    <dbReference type="NCBI Taxonomy" id="622444"/>
    <lineage>
        <taxon>Eukaryota</taxon>
        <taxon>Sar</taxon>
        <taxon>Stramenopiles</taxon>
        <taxon>Oomycota</taxon>
        <taxon>Peronosporomycetes</taxon>
        <taxon>Peronosporales</taxon>
        <taxon>Peronosporaceae</taxon>
        <taxon>Peronospora</taxon>
    </lineage>
</organism>
<dbReference type="PIRSF" id="PIRSF037016">
    <property type="entry name" value="Pseudouridin_synth_euk_prd"/>
    <property type="match status" value="1"/>
</dbReference>
<proteinExistence type="inferred from homology"/>
<accession>A0AAU9KRB3</accession>
<dbReference type="GO" id="GO:0005634">
    <property type="term" value="C:nucleus"/>
    <property type="evidence" value="ECO:0007669"/>
    <property type="project" value="TreeGrafter"/>
</dbReference>
<dbReference type="GO" id="GO:0001522">
    <property type="term" value="P:pseudouridine synthesis"/>
    <property type="evidence" value="ECO:0007669"/>
    <property type="project" value="InterPro"/>
</dbReference>
<evidence type="ECO:0000256" key="1">
    <source>
        <dbReference type="ARBA" id="ARBA00007953"/>
    </source>
</evidence>
<evidence type="ECO:0000259" key="3">
    <source>
        <dbReference type="PROSITE" id="PS50984"/>
    </source>
</evidence>
<sequence>MSSLEEHAPQQIQVLLDPVYKNFELEGWRWKIATVYLHFFEKEQVIQRHQKVSRDSDHAASAGCQERVMSENEDGNPKGCAHLVVYFAPKSNQKRKRSQSHVYLRFVLQKTNLEHFAAIDKLARRLRRPVSAFSYAGTKDKTAITFQHIVVSGIESDRLLSINTSAGDTTTAIRVGNLKYVESPMSLGEASGNRFTIVVRYLSAEPQSTYKIFRSTLESALSDVERQGFIYYFGFQRVGLPTSTVRPYHIGKMMIACKWEEALRLILQVKQTDSEAAVRAKRLYLESGDVEDALKHMPRGMSIERQVLQRLKRHGSGAFEQAIRTVAHSRRVMYMHAYQSFLFIGWHCFGCAITETYMVVVGDLIQCNTQSVRTGYPTAGWHKRCFTSNATKDACIKIMEQDGTKEALIESGPLKGAYRSLIAYPCHLDWTWQEDHDESLSLQLSFSLNTGCFATMCLRELLHSDI</sequence>
<evidence type="ECO:0000256" key="2">
    <source>
        <dbReference type="ARBA" id="ARBA00023235"/>
    </source>
</evidence>
<comment type="similarity">
    <text evidence="1">Belongs to the pseudouridine synthase TruD family.</text>
</comment>
<keyword evidence="2" id="KW-0413">Isomerase</keyword>
<gene>
    <name evidence="4" type="ORF">PBS003_LOCUS2647</name>
</gene>
<dbReference type="PANTHER" id="PTHR13326:SF21">
    <property type="entry name" value="PSEUDOURIDYLATE SYNTHASE PUS7L"/>
    <property type="match status" value="1"/>
</dbReference>
<dbReference type="PROSITE" id="PS50984">
    <property type="entry name" value="TRUD"/>
    <property type="match status" value="1"/>
</dbReference>